<dbReference type="RefSeq" id="WP_009133090.1">
    <property type="nucleotide sequence ID" value="NZ_CP102250.1"/>
</dbReference>
<dbReference type="EMBL" id="ADLD01000004">
    <property type="protein sequence ID" value="EHB93018.1"/>
    <property type="molecule type" value="Genomic_DNA"/>
</dbReference>
<protein>
    <recommendedName>
        <fullName evidence="4">RHS repeat-associated core domain-containing protein</fullName>
    </recommendedName>
</protein>
<dbReference type="AlphaFoldDB" id="G5H5S4"/>
<dbReference type="OrthoDB" id="1005287at2"/>
<dbReference type="PATRIC" id="fig|742725.3.peg.321"/>
<dbReference type="Gene3D" id="2.180.10.10">
    <property type="entry name" value="RHS repeat-associated core"/>
    <property type="match status" value="1"/>
</dbReference>
<dbReference type="HOGENOM" id="CLU_653208_0_0_10"/>
<feature type="region of interest" description="Disordered" evidence="1">
    <location>
        <begin position="215"/>
        <end position="286"/>
    </location>
</feature>
<dbReference type="Proteomes" id="UP000006008">
    <property type="component" value="Unassembled WGS sequence"/>
</dbReference>
<organism evidence="2 3">
    <name type="scientific">Alistipes indistinctus YIT 12060</name>
    <dbReference type="NCBI Taxonomy" id="742725"/>
    <lineage>
        <taxon>Bacteria</taxon>
        <taxon>Pseudomonadati</taxon>
        <taxon>Bacteroidota</taxon>
        <taxon>Bacteroidia</taxon>
        <taxon>Bacteroidales</taxon>
        <taxon>Rikenellaceae</taxon>
        <taxon>Alistipes</taxon>
    </lineage>
</organism>
<dbReference type="NCBIfam" id="TIGR03696">
    <property type="entry name" value="Rhs_assc_core"/>
    <property type="match status" value="1"/>
</dbReference>
<dbReference type="InterPro" id="IPR022385">
    <property type="entry name" value="Rhs_assc_core"/>
</dbReference>
<name>G5H5S4_9BACT</name>
<evidence type="ECO:0000256" key="1">
    <source>
        <dbReference type="SAM" id="MobiDB-lite"/>
    </source>
</evidence>
<reference evidence="2 3" key="1">
    <citation type="submission" date="2011-08" db="EMBL/GenBank/DDBJ databases">
        <title>The Genome Sequence of Alistipes indistinctus YIT 12060.</title>
        <authorList>
            <consortium name="The Broad Institute Genome Sequencing Platform"/>
            <person name="Earl A."/>
            <person name="Ward D."/>
            <person name="Feldgarden M."/>
            <person name="Gevers D."/>
            <person name="Morotomi M."/>
            <person name="Young S.K."/>
            <person name="Zeng Q."/>
            <person name="Gargeya S."/>
            <person name="Fitzgerald M."/>
            <person name="Haas B."/>
            <person name="Abouelleil A."/>
            <person name="Alvarado L."/>
            <person name="Arachchi H.M."/>
            <person name="Berlin A."/>
            <person name="Brown A."/>
            <person name="Chapman S.B."/>
            <person name="Chen Z."/>
            <person name="Dunbar C."/>
            <person name="Freedman E."/>
            <person name="Gearin G."/>
            <person name="Gellesch M."/>
            <person name="Goldberg J."/>
            <person name="Griggs A."/>
            <person name="Gujja S."/>
            <person name="Heiman D."/>
            <person name="Howarth C."/>
            <person name="Larson L."/>
            <person name="Lui A."/>
            <person name="MacDonald P.J.P."/>
            <person name="Montmayeur A."/>
            <person name="Murphy C."/>
            <person name="Neiman D."/>
            <person name="Pearson M."/>
            <person name="Priest M."/>
            <person name="Roberts A."/>
            <person name="Saif S."/>
            <person name="Shea T."/>
            <person name="Shenoy N."/>
            <person name="Sisk P."/>
            <person name="Stolte C."/>
            <person name="Sykes S."/>
            <person name="Wortman J."/>
            <person name="Nusbaum C."/>
            <person name="Birren B."/>
        </authorList>
    </citation>
    <scope>NUCLEOTIDE SEQUENCE [LARGE SCALE GENOMIC DNA]</scope>
    <source>
        <strain evidence="2 3">YIT 12060</strain>
    </source>
</reference>
<evidence type="ECO:0000313" key="3">
    <source>
        <dbReference type="Proteomes" id="UP000006008"/>
    </source>
</evidence>
<feature type="compositionally biased region" description="Gly residues" evidence="1">
    <location>
        <begin position="242"/>
        <end position="262"/>
    </location>
</feature>
<proteinExistence type="predicted"/>
<comment type="caution">
    <text evidence="2">The sequence shown here is derived from an EMBL/GenBank/DDBJ whole genome shotgun (WGS) entry which is preliminary data.</text>
</comment>
<sequence>MEFLFPNYFIVAGSQKVTYIYSASGEKLATNANGSLTYYRSVMVYGNDNKLLYILTPEGTVTRNEGSSGTIYTYNYFKRDQVGSTRAVLSAVGTTLQNVQSTDYYPFGLAHSTNNLNKNKYLFSGKELQDGTVNNQMLGLYDFGMRQYDAIIGRWTTLDLYALKYPGVSPYNYCLNNPMNLIDPFGLEPTKDSMSDGNGGWIYYYTLDEVTVTGTTSGGDKPSPGYQPYTPTWPGSIPTGMGDDGGPGYPGPVGGGGGGNGNNNGKPSNYVEKSSQNPKRSMKDKIGKKGYRFNKPFTLTDPKDVAEFLWYNSFQNGKPFTENAALLLNNGLYWILPNNNATLHNFPFTITGRDSKAYYNNQMVVEVIHTHPGSYTIDRLSDGDIRFMNQYPTTIFTIIINSTIYDVWPTGKYVPTGVVR</sequence>
<gene>
    <name evidence="2" type="ORF">HMPREF9450_00284</name>
</gene>
<dbReference type="InterPro" id="IPR050708">
    <property type="entry name" value="T6SS_VgrG/RHS"/>
</dbReference>
<dbReference type="PANTHER" id="PTHR32305">
    <property type="match status" value="1"/>
</dbReference>
<evidence type="ECO:0008006" key="4">
    <source>
        <dbReference type="Google" id="ProtNLM"/>
    </source>
</evidence>
<evidence type="ECO:0000313" key="2">
    <source>
        <dbReference type="EMBL" id="EHB93018.1"/>
    </source>
</evidence>
<dbReference type="PANTHER" id="PTHR32305:SF15">
    <property type="entry name" value="PROTEIN RHSA-RELATED"/>
    <property type="match status" value="1"/>
</dbReference>
<keyword evidence="3" id="KW-1185">Reference proteome</keyword>
<dbReference type="eggNOG" id="COG3209">
    <property type="taxonomic scope" value="Bacteria"/>
</dbReference>
<dbReference type="GeneID" id="92816705"/>
<dbReference type="STRING" id="742725.HMPREF9450_00284"/>
<accession>G5H5S4</accession>